<evidence type="ECO:0000313" key="3">
    <source>
        <dbReference type="Proteomes" id="UP000241818"/>
    </source>
</evidence>
<evidence type="ECO:0000256" key="1">
    <source>
        <dbReference type="SAM" id="MobiDB-lite"/>
    </source>
</evidence>
<feature type="region of interest" description="Disordered" evidence="1">
    <location>
        <begin position="22"/>
        <end position="46"/>
    </location>
</feature>
<sequence length="86" mass="9721">MNPNVQNPPSAKEVKVLNRYTGFREPLSKDRNTTLPHPEADTSENASIDALDSDIDIARRHNRLLLLLGRYHLPVASKGFWGRTAR</sequence>
<evidence type="ECO:0000313" key="2">
    <source>
        <dbReference type="EMBL" id="PSS18356.1"/>
    </source>
</evidence>
<reference evidence="2 3" key="1">
    <citation type="journal article" date="2018" name="New Phytol.">
        <title>Comparative genomics and transcriptomics depict ericoid mycorrhizal fungi as versatile saprotrophs and plant mutualists.</title>
        <authorList>
            <person name="Martino E."/>
            <person name="Morin E."/>
            <person name="Grelet G.A."/>
            <person name="Kuo A."/>
            <person name="Kohler A."/>
            <person name="Daghino S."/>
            <person name="Barry K.W."/>
            <person name="Cichocki N."/>
            <person name="Clum A."/>
            <person name="Dockter R.B."/>
            <person name="Hainaut M."/>
            <person name="Kuo R.C."/>
            <person name="LaButti K."/>
            <person name="Lindahl B.D."/>
            <person name="Lindquist E.A."/>
            <person name="Lipzen A."/>
            <person name="Khouja H.R."/>
            <person name="Magnuson J."/>
            <person name="Murat C."/>
            <person name="Ohm R.A."/>
            <person name="Singer S.W."/>
            <person name="Spatafora J.W."/>
            <person name="Wang M."/>
            <person name="Veneault-Fourrey C."/>
            <person name="Henrissat B."/>
            <person name="Grigoriev I.V."/>
            <person name="Martin F.M."/>
            <person name="Perotto S."/>
        </authorList>
    </citation>
    <scope>NUCLEOTIDE SEQUENCE [LARGE SCALE GENOMIC DNA]</scope>
    <source>
        <strain evidence="2 3">ATCC 22711</strain>
    </source>
</reference>
<accession>A0A2T3B1C0</accession>
<organism evidence="2 3">
    <name type="scientific">Amorphotheca resinae ATCC 22711</name>
    <dbReference type="NCBI Taxonomy" id="857342"/>
    <lineage>
        <taxon>Eukaryota</taxon>
        <taxon>Fungi</taxon>
        <taxon>Dikarya</taxon>
        <taxon>Ascomycota</taxon>
        <taxon>Pezizomycotina</taxon>
        <taxon>Leotiomycetes</taxon>
        <taxon>Helotiales</taxon>
        <taxon>Amorphothecaceae</taxon>
        <taxon>Amorphotheca</taxon>
    </lineage>
</organism>
<name>A0A2T3B1C0_AMORE</name>
<proteinExistence type="predicted"/>
<dbReference type="Proteomes" id="UP000241818">
    <property type="component" value="Unassembled WGS sequence"/>
</dbReference>
<dbReference type="GeneID" id="36574722"/>
<dbReference type="RefSeq" id="XP_024720708.1">
    <property type="nucleotide sequence ID" value="XM_024866641.1"/>
</dbReference>
<dbReference type="InParanoid" id="A0A2T3B1C0"/>
<dbReference type="OrthoDB" id="5209158at2759"/>
<dbReference type="EMBL" id="KZ679011">
    <property type="protein sequence ID" value="PSS18356.1"/>
    <property type="molecule type" value="Genomic_DNA"/>
</dbReference>
<keyword evidence="3" id="KW-1185">Reference proteome</keyword>
<protein>
    <submittedName>
        <fullName evidence="2">Uncharacterized protein</fullName>
    </submittedName>
</protein>
<gene>
    <name evidence="2" type="ORF">M430DRAFT_34930</name>
</gene>
<dbReference type="AlphaFoldDB" id="A0A2T3B1C0"/>